<organism evidence="2 3">
    <name type="scientific">Hymenoscyphus albidus</name>
    <dbReference type="NCBI Taxonomy" id="595503"/>
    <lineage>
        <taxon>Eukaryota</taxon>
        <taxon>Fungi</taxon>
        <taxon>Dikarya</taxon>
        <taxon>Ascomycota</taxon>
        <taxon>Pezizomycotina</taxon>
        <taxon>Leotiomycetes</taxon>
        <taxon>Helotiales</taxon>
        <taxon>Helotiaceae</taxon>
        <taxon>Hymenoscyphus</taxon>
    </lineage>
</organism>
<feature type="transmembrane region" description="Helical" evidence="1">
    <location>
        <begin position="267"/>
        <end position="289"/>
    </location>
</feature>
<name>A0A9N9LVL2_9HELO</name>
<dbReference type="OrthoDB" id="3232309at2759"/>
<dbReference type="SUPFAM" id="SSF48097">
    <property type="entry name" value="Regulator of G-protein signaling, RGS"/>
    <property type="match status" value="1"/>
</dbReference>
<gene>
    <name evidence="2" type="ORF">HYALB_00002435</name>
</gene>
<proteinExistence type="predicted"/>
<dbReference type="Proteomes" id="UP000701801">
    <property type="component" value="Unassembled WGS sequence"/>
</dbReference>
<feature type="transmembrane region" description="Helical" evidence="1">
    <location>
        <begin position="438"/>
        <end position="460"/>
    </location>
</feature>
<evidence type="ECO:0000256" key="1">
    <source>
        <dbReference type="SAM" id="Phobius"/>
    </source>
</evidence>
<keyword evidence="1" id="KW-0812">Transmembrane</keyword>
<evidence type="ECO:0008006" key="4">
    <source>
        <dbReference type="Google" id="ProtNLM"/>
    </source>
</evidence>
<feature type="transmembrane region" description="Helical" evidence="1">
    <location>
        <begin position="295"/>
        <end position="318"/>
    </location>
</feature>
<keyword evidence="1" id="KW-0472">Membrane</keyword>
<comment type="caution">
    <text evidence="2">The sequence shown here is derived from an EMBL/GenBank/DDBJ whole genome shotgun (WGS) entry which is preliminary data.</text>
</comment>
<dbReference type="Gene3D" id="1.10.167.10">
    <property type="entry name" value="Regulator of G-protein Signalling 4, domain 2"/>
    <property type="match status" value="1"/>
</dbReference>
<reference evidence="2" key="1">
    <citation type="submission" date="2021-07" db="EMBL/GenBank/DDBJ databases">
        <authorList>
            <person name="Durling M."/>
        </authorList>
    </citation>
    <scope>NUCLEOTIDE SEQUENCE</scope>
</reference>
<dbReference type="EMBL" id="CAJVRM010000307">
    <property type="protein sequence ID" value="CAG8979312.1"/>
    <property type="molecule type" value="Genomic_DNA"/>
</dbReference>
<dbReference type="InterPro" id="IPR044926">
    <property type="entry name" value="RGS_subdomain_2"/>
</dbReference>
<dbReference type="InterPro" id="IPR036305">
    <property type="entry name" value="RGS_sf"/>
</dbReference>
<keyword evidence="3" id="KW-1185">Reference proteome</keyword>
<evidence type="ECO:0000313" key="3">
    <source>
        <dbReference type="Proteomes" id="UP000701801"/>
    </source>
</evidence>
<dbReference type="PANTHER" id="PTHR39466">
    <property type="entry name" value="RGS DOMAIN-CONTAINING PROTEIN"/>
    <property type="match status" value="1"/>
</dbReference>
<keyword evidence="1" id="KW-1133">Transmembrane helix</keyword>
<protein>
    <recommendedName>
        <fullName evidence="4">RGS domain-containing protein</fullName>
    </recommendedName>
</protein>
<dbReference type="AlphaFoldDB" id="A0A9N9LVL2"/>
<accession>A0A9N9LVL2</accession>
<sequence length="466" mass="53314">MSKILLYRRPDYLNRPVGPINATDCARFIERAKKTENAIPEDLAFDKIINRQTCVPCSLNDFMDYLVYVEHNAENLQFYLWYKDYCTRFYALPPHEKALSPPFTQRSSEEEIFRNGVAFTRLKEKNSYASMRDNGPPLNREAGDTKTIDEFGMFCSQIRSPTKSDFSSVPSDADVTAQAGYNWQPFTIQPMREEINRIMRHYIAFTAPRELNLSHKDRALCLHALQHTTHPSALANVAWVAKAALRGQSHPNFVRWSISNGNKPRVFFARSVGVSTIFFGFLIAVLLVLSARSRWWRIFAGVLWYLAFVTMICAYKGLCIILHMSHSRCLKPWEQSCDEQELLDAETGGVGSSAAVMQSRRQTGGMGYESSKTESFKESDYGWKRTSRSSFGTFGPKNDEWENESWVGQYERKNLVRRVFDRNVRIKNESLKLLQDRIVVGSCLWAAVATIPLTAIFVSLPKGGFY</sequence>
<evidence type="ECO:0000313" key="2">
    <source>
        <dbReference type="EMBL" id="CAG8979312.1"/>
    </source>
</evidence>
<dbReference type="PANTHER" id="PTHR39466:SF1">
    <property type="entry name" value="RGS DOMAIN-CONTAINING PROTEIN"/>
    <property type="match status" value="1"/>
</dbReference>